<feature type="transmembrane region" description="Helical" evidence="1">
    <location>
        <begin position="137"/>
        <end position="159"/>
    </location>
</feature>
<organism evidence="2 3">
    <name type="scientific">Nitrosococcus watsoni (strain C-113)</name>
    <dbReference type="NCBI Taxonomy" id="105559"/>
    <lineage>
        <taxon>Bacteria</taxon>
        <taxon>Pseudomonadati</taxon>
        <taxon>Pseudomonadota</taxon>
        <taxon>Gammaproteobacteria</taxon>
        <taxon>Chromatiales</taxon>
        <taxon>Chromatiaceae</taxon>
        <taxon>Nitrosococcus</taxon>
    </lineage>
</organism>
<feature type="transmembrane region" description="Helical" evidence="1">
    <location>
        <begin position="307"/>
        <end position="328"/>
    </location>
</feature>
<keyword evidence="1" id="KW-0472">Membrane</keyword>
<proteinExistence type="predicted"/>
<dbReference type="PANTHER" id="PTHR20992:SF9">
    <property type="entry name" value="AT15442P-RELATED"/>
    <property type="match status" value="1"/>
</dbReference>
<dbReference type="Proteomes" id="UP000000393">
    <property type="component" value="Chromosome"/>
</dbReference>
<evidence type="ECO:0008006" key="4">
    <source>
        <dbReference type="Google" id="ProtNLM"/>
    </source>
</evidence>
<feature type="transmembrane region" description="Helical" evidence="1">
    <location>
        <begin position="207"/>
        <end position="227"/>
    </location>
</feature>
<dbReference type="InterPro" id="IPR005240">
    <property type="entry name" value="DUF389"/>
</dbReference>
<evidence type="ECO:0000313" key="3">
    <source>
        <dbReference type="Proteomes" id="UP000000393"/>
    </source>
</evidence>
<keyword evidence="1" id="KW-0812">Transmembrane</keyword>
<name>D8K6B3_NITWC</name>
<sequence length="433" mass="46581">MRQLYIEVVEEKAVKVIEEAQAFAAMNVWHLPLSGWREGEKKALILAHLPNRQVGSFLQAVQDIDSEAHFTFEPRGILPLRPPADQVPEQTVDVSERSPFEVYLSGLQSIGSLRGFISYAVAGGIVVWIGLITNTIYLLVAAMLIAPFAGPAMNAAIGTATGHFHLIRRSLGRYILGLIVTAGVAALLTWIFRLSAATSLMVDVSEISVVSALLPLSAGAAGAINLVQSERDSLVSGAAVGMLVAASLAPPTGLLGMTLVLGEWAMAKGAVFVLLLQLMGINFAGAVVFRLYGLSAKGPRFLKGQRWAFPVLLTGSAVVLAGLLWWQFSSSPELQRSTRAQRAVAEIRTAVEASKVVHLIEANARFTRTNIPGQNSLLALVYVQPIKKITLSDADETKLKRYLTHQIQQHLLKVGFNVTPLVSVTVLKPPEGS</sequence>
<dbReference type="Pfam" id="PF04087">
    <property type="entry name" value="DUF389"/>
    <property type="match status" value="1"/>
</dbReference>
<protein>
    <recommendedName>
        <fullName evidence="4">TIGR00341 family protein</fullName>
    </recommendedName>
</protein>
<dbReference type="eggNOG" id="COG1808">
    <property type="taxonomic scope" value="Bacteria"/>
</dbReference>
<gene>
    <name evidence="2" type="ordered locus">Nwat_1536</name>
</gene>
<keyword evidence="3" id="KW-1185">Reference proteome</keyword>
<dbReference type="EMBL" id="CP002086">
    <property type="protein sequence ID" value="ADJ28440.1"/>
    <property type="molecule type" value="Genomic_DNA"/>
</dbReference>
<dbReference type="AlphaFoldDB" id="D8K6B3"/>
<feature type="transmembrane region" description="Helical" evidence="1">
    <location>
        <begin position="113"/>
        <end position="131"/>
    </location>
</feature>
<keyword evidence="1" id="KW-1133">Transmembrane helix</keyword>
<feature type="transmembrane region" description="Helical" evidence="1">
    <location>
        <begin position="171"/>
        <end position="192"/>
    </location>
</feature>
<dbReference type="OrthoDB" id="9790659at2"/>
<dbReference type="PANTHER" id="PTHR20992">
    <property type="entry name" value="AT15442P-RELATED"/>
    <property type="match status" value="1"/>
</dbReference>
<dbReference type="STRING" id="105559.Nwat_1536"/>
<dbReference type="RefSeq" id="WP_013220532.1">
    <property type="nucleotide sequence ID" value="NC_014315.1"/>
</dbReference>
<dbReference type="HOGENOM" id="CLU_052795_0_0_6"/>
<evidence type="ECO:0000313" key="2">
    <source>
        <dbReference type="EMBL" id="ADJ28440.1"/>
    </source>
</evidence>
<feature type="transmembrane region" description="Helical" evidence="1">
    <location>
        <begin position="269"/>
        <end position="295"/>
    </location>
</feature>
<dbReference type="KEGG" id="nwa:Nwat_1536"/>
<evidence type="ECO:0000256" key="1">
    <source>
        <dbReference type="SAM" id="Phobius"/>
    </source>
</evidence>
<accession>D8K6B3</accession>
<feature type="transmembrane region" description="Helical" evidence="1">
    <location>
        <begin position="234"/>
        <end position="257"/>
    </location>
</feature>
<reference evidence="2 3" key="1">
    <citation type="submission" date="2010-06" db="EMBL/GenBank/DDBJ databases">
        <title>Complete sequence of chromosome of Nitrosococcus watsoni C-113.</title>
        <authorList>
            <consortium name="US DOE Joint Genome Institute"/>
            <person name="Lucas S."/>
            <person name="Copeland A."/>
            <person name="Lapidus A."/>
            <person name="Cheng J.-F."/>
            <person name="Bruce D."/>
            <person name="Goodwin L."/>
            <person name="Pitluck S."/>
            <person name="Malfatti S.A."/>
            <person name="Chain P.S.G."/>
            <person name="Land M."/>
            <person name="Hauser L."/>
            <person name="Kyrpides N."/>
            <person name="Ivanova N."/>
            <person name="Cambell M.A."/>
            <person name="Heidelberg J.F."/>
            <person name="Klotz M.G."/>
            <person name="Woyke T."/>
        </authorList>
    </citation>
    <scope>NUCLEOTIDE SEQUENCE [LARGE SCALE GENOMIC DNA]</scope>
    <source>
        <strain evidence="2 3">C-113</strain>
    </source>
</reference>